<keyword evidence="2" id="KW-0472">Membrane</keyword>
<evidence type="ECO:0000259" key="3">
    <source>
        <dbReference type="PROSITE" id="PS51786"/>
    </source>
</evidence>
<dbReference type="Pfam" id="PF05362">
    <property type="entry name" value="Lon_C"/>
    <property type="match status" value="1"/>
</dbReference>
<dbReference type="AlphaFoldDB" id="A0A1G8F3M7"/>
<dbReference type="InterPro" id="IPR027065">
    <property type="entry name" value="Lon_Prtase"/>
</dbReference>
<accession>A0A1G8F3M7</accession>
<evidence type="ECO:0000256" key="1">
    <source>
        <dbReference type="PROSITE-ProRule" id="PRU01122"/>
    </source>
</evidence>
<organism evidence="4 5">
    <name type="scientific">Rhodococcus triatomae</name>
    <dbReference type="NCBI Taxonomy" id="300028"/>
    <lineage>
        <taxon>Bacteria</taxon>
        <taxon>Bacillati</taxon>
        <taxon>Actinomycetota</taxon>
        <taxon>Actinomycetes</taxon>
        <taxon>Mycobacteriales</taxon>
        <taxon>Nocardiaceae</taxon>
        <taxon>Rhodococcus</taxon>
    </lineage>
</organism>
<dbReference type="GO" id="GO:0004252">
    <property type="term" value="F:serine-type endopeptidase activity"/>
    <property type="evidence" value="ECO:0007669"/>
    <property type="project" value="UniProtKB-UniRule"/>
</dbReference>
<name>A0A1G8F3M7_9NOCA</name>
<dbReference type="Gene3D" id="3.30.230.10">
    <property type="match status" value="1"/>
</dbReference>
<keyword evidence="5" id="KW-1185">Reference proteome</keyword>
<keyword evidence="2" id="KW-1133">Transmembrane helix</keyword>
<reference evidence="4 5" key="1">
    <citation type="submission" date="2016-10" db="EMBL/GenBank/DDBJ databases">
        <authorList>
            <person name="de Groot N.N."/>
        </authorList>
    </citation>
    <scope>NUCLEOTIDE SEQUENCE [LARGE SCALE GENOMIC DNA]</scope>
    <source>
        <strain evidence="4 5">DSM 44892</strain>
    </source>
</reference>
<dbReference type="GO" id="GO:0030163">
    <property type="term" value="P:protein catabolic process"/>
    <property type="evidence" value="ECO:0007669"/>
    <property type="project" value="InterPro"/>
</dbReference>
<feature type="domain" description="Lon proteolytic" evidence="3">
    <location>
        <begin position="257"/>
        <end position="355"/>
    </location>
</feature>
<comment type="catalytic activity">
    <reaction evidence="1">
        <text>Hydrolysis of proteins in presence of ATP.</text>
        <dbReference type="EC" id="3.4.21.53"/>
    </reaction>
</comment>
<dbReference type="InterPro" id="IPR001478">
    <property type="entry name" value="PDZ"/>
</dbReference>
<dbReference type="PROSITE" id="PS51786">
    <property type="entry name" value="LON_PROTEOLYTIC"/>
    <property type="match status" value="1"/>
</dbReference>
<feature type="active site" evidence="1">
    <location>
        <position position="307"/>
    </location>
</feature>
<sequence>MNTPEQAYDEGVRASSGARSTLGLVNRRIVTLIAALAPIVVLGVLGTVVQVPFVALGPGPTFDTLGTVGDREVVDIQGIDVDEVSGHLNMTTVAVRDNLNVFEAFGMWASGRHGLVPREQVYPPEKSKEEVQQENDADFRRSEDAAELAALGFLGEPVLLTVGQVGEDGPSSGLLVEGDQILAVEGQAVTTVVDVQQAVADAGPGTSIVVDVLREGEPLAVEVRLGARPDDESRGYLGVTPEQVPDVPFTIDFNLADIGGPSAGLMFSLAVIDKLTPGALNGGDFVAGTGTIDPAGDVGPIGGIRYKLIAAREAGAETFLVPSKNCDEARQGAPDGLRLVRVETLTGAVEALDSLSAGGDAPSC</sequence>
<gene>
    <name evidence="4" type="ORF">SAMN05444695_103161</name>
</gene>
<keyword evidence="2" id="KW-0812">Transmembrane</keyword>
<dbReference type="InterPro" id="IPR008269">
    <property type="entry name" value="Lon_proteolytic"/>
</dbReference>
<dbReference type="SUPFAM" id="SSF50156">
    <property type="entry name" value="PDZ domain-like"/>
    <property type="match status" value="1"/>
</dbReference>
<dbReference type="InterPro" id="IPR020568">
    <property type="entry name" value="Ribosomal_Su5_D2-typ_SF"/>
</dbReference>
<dbReference type="InterPro" id="IPR036034">
    <property type="entry name" value="PDZ_sf"/>
</dbReference>
<dbReference type="Pfam" id="PF13180">
    <property type="entry name" value="PDZ_2"/>
    <property type="match status" value="1"/>
</dbReference>
<dbReference type="Gene3D" id="2.30.42.10">
    <property type="match status" value="1"/>
</dbReference>
<evidence type="ECO:0000313" key="4">
    <source>
        <dbReference type="EMBL" id="SDH76726.1"/>
    </source>
</evidence>
<dbReference type="InterPro" id="IPR014721">
    <property type="entry name" value="Ribsml_uS5_D2-typ_fold_subgr"/>
</dbReference>
<feature type="active site" evidence="1">
    <location>
        <position position="262"/>
    </location>
</feature>
<keyword evidence="1" id="KW-0720">Serine protease</keyword>
<dbReference type="SUPFAM" id="SSF54211">
    <property type="entry name" value="Ribosomal protein S5 domain 2-like"/>
    <property type="match status" value="1"/>
</dbReference>
<dbReference type="Proteomes" id="UP000183263">
    <property type="component" value="Unassembled WGS sequence"/>
</dbReference>
<dbReference type="GO" id="GO:0004176">
    <property type="term" value="F:ATP-dependent peptidase activity"/>
    <property type="evidence" value="ECO:0007669"/>
    <property type="project" value="UniProtKB-UniRule"/>
</dbReference>
<keyword evidence="1" id="KW-0378">Hydrolase</keyword>
<dbReference type="EMBL" id="FNDN01000003">
    <property type="protein sequence ID" value="SDH76726.1"/>
    <property type="molecule type" value="Genomic_DNA"/>
</dbReference>
<protein>
    <recommendedName>
        <fullName evidence="1">endopeptidase La</fullName>
        <ecNumber evidence="1">3.4.21.53</ecNumber>
    </recommendedName>
</protein>
<evidence type="ECO:0000256" key="2">
    <source>
        <dbReference type="SAM" id="Phobius"/>
    </source>
</evidence>
<proteinExistence type="inferred from homology"/>
<evidence type="ECO:0000313" key="5">
    <source>
        <dbReference type="Proteomes" id="UP000183263"/>
    </source>
</evidence>
<dbReference type="PANTHER" id="PTHR10046">
    <property type="entry name" value="ATP DEPENDENT LON PROTEASE FAMILY MEMBER"/>
    <property type="match status" value="1"/>
</dbReference>
<comment type="similarity">
    <text evidence="1">Belongs to the peptidase S16 family.</text>
</comment>
<dbReference type="GO" id="GO:0005524">
    <property type="term" value="F:ATP binding"/>
    <property type="evidence" value="ECO:0007669"/>
    <property type="project" value="InterPro"/>
</dbReference>
<feature type="transmembrane region" description="Helical" evidence="2">
    <location>
        <begin position="29"/>
        <end position="53"/>
    </location>
</feature>
<dbReference type="EC" id="3.4.21.53" evidence="1"/>
<dbReference type="GO" id="GO:0006508">
    <property type="term" value="P:proteolysis"/>
    <property type="evidence" value="ECO:0007669"/>
    <property type="project" value="UniProtKB-KW"/>
</dbReference>
<keyword evidence="1" id="KW-0645">Protease</keyword>